<dbReference type="Pfam" id="PF04014">
    <property type="entry name" value="MazE_antitoxin"/>
    <property type="match status" value="1"/>
</dbReference>
<dbReference type="GO" id="GO:0030435">
    <property type="term" value="P:sporulation resulting in formation of a cellular spore"/>
    <property type="evidence" value="ECO:0007669"/>
    <property type="project" value="UniProtKB-KW"/>
</dbReference>
<feature type="domain" description="SpoVT-AbrB" evidence="8">
    <location>
        <begin position="5"/>
        <end position="51"/>
    </location>
</feature>
<dbReference type="GO" id="GO:0003677">
    <property type="term" value="F:DNA binding"/>
    <property type="evidence" value="ECO:0007669"/>
    <property type="project" value="UniProtKB-UniRule"/>
</dbReference>
<dbReference type="InterPro" id="IPR052731">
    <property type="entry name" value="B_subtilis_Trans_State_Reg"/>
</dbReference>
<proteinExistence type="predicted"/>
<accession>A0AAP4EZK5</accession>
<evidence type="ECO:0000256" key="6">
    <source>
        <dbReference type="ARBA" id="ARBA00023163"/>
    </source>
</evidence>
<dbReference type="InterPro" id="IPR014213">
    <property type="entry name" value="SpoVT"/>
</dbReference>
<dbReference type="Proteomes" id="UP001300383">
    <property type="component" value="Unassembled WGS sequence"/>
</dbReference>
<keyword evidence="6" id="KW-0804">Transcription</keyword>
<dbReference type="RefSeq" id="WP_283230481.1">
    <property type="nucleotide sequence ID" value="NZ_JASGBQ010000006.1"/>
</dbReference>
<evidence type="ECO:0000256" key="5">
    <source>
        <dbReference type="ARBA" id="ARBA00023159"/>
    </source>
</evidence>
<gene>
    <name evidence="9" type="primary">spoVT</name>
    <name evidence="9" type="ORF">QJ036_05705</name>
</gene>
<dbReference type="NCBIfam" id="TIGR02851">
    <property type="entry name" value="spore_V_T"/>
    <property type="match status" value="1"/>
</dbReference>
<evidence type="ECO:0000256" key="3">
    <source>
        <dbReference type="ARBA" id="ARBA00023015"/>
    </source>
</evidence>
<keyword evidence="3" id="KW-0805">Transcription regulation</keyword>
<dbReference type="GO" id="GO:0042802">
    <property type="term" value="F:identical protein binding"/>
    <property type="evidence" value="ECO:0007669"/>
    <property type="project" value="UniProtKB-ARBA"/>
</dbReference>
<dbReference type="Pfam" id="PF15714">
    <property type="entry name" value="SpoVT_C"/>
    <property type="match status" value="1"/>
</dbReference>
<evidence type="ECO:0000256" key="7">
    <source>
        <dbReference type="PROSITE-ProRule" id="PRU01076"/>
    </source>
</evidence>
<dbReference type="PANTHER" id="PTHR36432">
    <property type="match status" value="1"/>
</dbReference>
<organism evidence="9 10">
    <name type="scientific">Fusibacillus kribbianus</name>
    <dbReference type="NCBI Taxonomy" id="3044208"/>
    <lineage>
        <taxon>Bacteria</taxon>
        <taxon>Bacillati</taxon>
        <taxon>Bacillota</taxon>
        <taxon>Clostridia</taxon>
        <taxon>Lachnospirales</taxon>
        <taxon>Lachnospiraceae</taxon>
        <taxon>Fusibacillus</taxon>
    </lineage>
</organism>
<reference evidence="9 10" key="1">
    <citation type="submission" date="2023-05" db="EMBL/GenBank/DDBJ databases">
        <title>[ruminococcus] sp. nov., isolated from a pig farm feces dump.</title>
        <authorList>
            <person name="Chang Y.-H."/>
        </authorList>
    </citation>
    <scope>NUCLEOTIDE SEQUENCE [LARGE SCALE GENOMIC DNA]</scope>
    <source>
        <strain evidence="9 10">YH-rum2234</strain>
    </source>
</reference>
<protein>
    <submittedName>
        <fullName evidence="9">Stage V sporulation protein T</fullName>
    </submittedName>
</protein>
<dbReference type="Gene3D" id="2.10.260.10">
    <property type="match status" value="1"/>
</dbReference>
<dbReference type="SUPFAM" id="SSF89447">
    <property type="entry name" value="AbrB/MazE/MraZ-like"/>
    <property type="match status" value="1"/>
</dbReference>
<name>A0AAP4EZK5_9FIRM</name>
<keyword evidence="1" id="KW-0678">Repressor</keyword>
<dbReference type="FunFam" id="2.10.260.10:FF:000001">
    <property type="entry name" value="Stage V sporulation protein T"/>
    <property type="match status" value="1"/>
</dbReference>
<dbReference type="InterPro" id="IPR007159">
    <property type="entry name" value="SpoVT-AbrB_dom"/>
</dbReference>
<evidence type="ECO:0000256" key="1">
    <source>
        <dbReference type="ARBA" id="ARBA00022491"/>
    </source>
</evidence>
<keyword evidence="2" id="KW-0749">Sporulation</keyword>
<keyword evidence="10" id="KW-1185">Reference proteome</keyword>
<dbReference type="InterPro" id="IPR037914">
    <property type="entry name" value="SpoVT-AbrB_sf"/>
</dbReference>
<comment type="caution">
    <text evidence="9">The sequence shown here is derived from an EMBL/GenBank/DDBJ whole genome shotgun (WGS) entry which is preliminary data.</text>
</comment>
<dbReference type="InterPro" id="IPR029016">
    <property type="entry name" value="GAF-like_dom_sf"/>
</dbReference>
<dbReference type="SMART" id="SM00966">
    <property type="entry name" value="SpoVT_AbrB"/>
    <property type="match status" value="1"/>
</dbReference>
<dbReference type="Gene3D" id="3.30.450.40">
    <property type="match status" value="1"/>
</dbReference>
<evidence type="ECO:0000259" key="8">
    <source>
        <dbReference type="PROSITE" id="PS51740"/>
    </source>
</evidence>
<evidence type="ECO:0000256" key="4">
    <source>
        <dbReference type="ARBA" id="ARBA00023125"/>
    </source>
</evidence>
<evidence type="ECO:0000313" key="9">
    <source>
        <dbReference type="EMBL" id="MDI9241975.1"/>
    </source>
</evidence>
<evidence type="ECO:0000256" key="2">
    <source>
        <dbReference type="ARBA" id="ARBA00022969"/>
    </source>
</evidence>
<dbReference type="AlphaFoldDB" id="A0AAP4EZK5"/>
<keyword evidence="5" id="KW-0010">Activator</keyword>
<dbReference type="EMBL" id="JASGBQ010000006">
    <property type="protein sequence ID" value="MDI9241975.1"/>
    <property type="molecule type" value="Genomic_DNA"/>
</dbReference>
<evidence type="ECO:0000313" key="10">
    <source>
        <dbReference type="Proteomes" id="UP001300383"/>
    </source>
</evidence>
<keyword evidence="4 7" id="KW-0238">DNA-binding</keyword>
<dbReference type="PROSITE" id="PS51740">
    <property type="entry name" value="SPOVT_ABRB"/>
    <property type="match status" value="1"/>
</dbReference>
<dbReference type="PIRSF" id="PIRSF026579">
    <property type="entry name" value="Spore_V_T"/>
    <property type="match status" value="1"/>
</dbReference>
<sequence length="182" mass="19766">MKATGIVRRIDDLGRVVIPKEIRRTLRLREGTPLEIFTDREGEIILKKYSPMAELSSFAKQYADALAQSTGLAVCITDRDQVVAVAGGLKKDLLQKSISKTLEQSIMERNNVVADGTDGRLIPITDEDADGYSGQVTAVILCEGDAIGAVILLSKDPQYRVGTLEQKLALTAAGFLGRQMES</sequence>
<dbReference type="PANTHER" id="PTHR36432:SF1">
    <property type="entry name" value="STAGE V SPORULATION PROTEIN T"/>
    <property type="match status" value="1"/>
</dbReference>
<dbReference type="NCBIfam" id="TIGR01439">
    <property type="entry name" value="lp_hng_hel_AbrB"/>
    <property type="match status" value="1"/>
</dbReference>